<protein>
    <recommendedName>
        <fullName evidence="4">FZ domain-containing protein</fullName>
    </recommendedName>
</protein>
<dbReference type="GO" id="GO:0060070">
    <property type="term" value="P:canonical Wnt signaling pathway"/>
    <property type="evidence" value="ECO:0007669"/>
    <property type="project" value="TreeGrafter"/>
</dbReference>
<dbReference type="Ensembl" id="ENSEBUT00000026368.1">
    <property type="protein sequence ID" value="ENSEBUP00000025791.1"/>
    <property type="gene ID" value="ENSEBUG00000015889.1"/>
</dbReference>
<proteinExistence type="predicted"/>
<sequence>MSLSCDARSPDVSDSTWCQAVPAEAKVCRAPGRRDMRFPNLLAERRESHVSARALRWAPLLSSSCHPDVRLFLCAVLAPQCLDRFVQPCRSLCEVVRDACTISSSCSAVPEFGVWPSEIKCEAFPPGPEGCISETVNSISRRKGESNHTDLPSGLVLPPLTFTPWKPRHLGSLVAHMMRMSLWVSHSLTTGRSVVFLSSTVSSPASPPLLCLRSAPPHSLIPLFPHLWNQLPHPLQSHSSLQVFKRAVPFVLILQGSFINTYFPFLCSLQPFAII</sequence>
<name>A0A8C4R675_EPTBU</name>
<comment type="caution">
    <text evidence="3">Lacks conserved residue(s) required for the propagation of feature annotation.</text>
</comment>
<evidence type="ECO:0000256" key="3">
    <source>
        <dbReference type="PROSITE-ProRule" id="PRU00090"/>
    </source>
</evidence>
<feature type="domain" description="FZ" evidence="4">
    <location>
        <begin position="13"/>
        <end position="134"/>
    </location>
</feature>
<keyword evidence="2 3" id="KW-1015">Disulfide bond</keyword>
<evidence type="ECO:0000259" key="4">
    <source>
        <dbReference type="PROSITE" id="PS50038"/>
    </source>
</evidence>
<dbReference type="InterPro" id="IPR020067">
    <property type="entry name" value="Frizzled_dom"/>
</dbReference>
<feature type="disulfide bond" evidence="3">
    <location>
        <begin position="28"/>
        <end position="74"/>
    </location>
</feature>
<evidence type="ECO:0000313" key="5">
    <source>
        <dbReference type="Ensembl" id="ENSEBUP00000025791.1"/>
    </source>
</evidence>
<reference evidence="5" key="2">
    <citation type="submission" date="2025-09" db="UniProtKB">
        <authorList>
            <consortium name="Ensembl"/>
        </authorList>
    </citation>
    <scope>IDENTIFICATION</scope>
</reference>
<dbReference type="PROSITE" id="PS50038">
    <property type="entry name" value="FZ"/>
    <property type="match status" value="1"/>
</dbReference>
<evidence type="ECO:0000256" key="1">
    <source>
        <dbReference type="ARBA" id="ARBA00022473"/>
    </source>
</evidence>
<reference evidence="5" key="1">
    <citation type="submission" date="2025-08" db="UniProtKB">
        <authorList>
            <consortium name="Ensembl"/>
        </authorList>
    </citation>
    <scope>IDENTIFICATION</scope>
</reference>
<dbReference type="GO" id="GO:0005615">
    <property type="term" value="C:extracellular space"/>
    <property type="evidence" value="ECO:0007669"/>
    <property type="project" value="TreeGrafter"/>
</dbReference>
<dbReference type="GeneTree" id="ENSGT00940000167482"/>
<dbReference type="Proteomes" id="UP000694388">
    <property type="component" value="Unplaced"/>
</dbReference>
<dbReference type="PANTHER" id="PTHR11309:SF148">
    <property type="entry name" value="SECRETED FRIZZLED-RELATED PROTEIN 1"/>
    <property type="match status" value="1"/>
</dbReference>
<dbReference type="Pfam" id="PF01392">
    <property type="entry name" value="Fz"/>
    <property type="match status" value="1"/>
</dbReference>
<dbReference type="GO" id="GO:0017147">
    <property type="term" value="F:Wnt-protein binding"/>
    <property type="evidence" value="ECO:0007669"/>
    <property type="project" value="TreeGrafter"/>
</dbReference>
<evidence type="ECO:0000256" key="2">
    <source>
        <dbReference type="ARBA" id="ARBA00023157"/>
    </source>
</evidence>
<keyword evidence="1" id="KW-0217">Developmental protein</keyword>
<dbReference type="PANTHER" id="PTHR11309">
    <property type="entry name" value="FRIZZLED"/>
    <property type="match status" value="1"/>
</dbReference>
<accession>A0A8C4R675</accession>
<dbReference type="SUPFAM" id="SSF63501">
    <property type="entry name" value="Frizzled cysteine-rich domain"/>
    <property type="match status" value="1"/>
</dbReference>
<evidence type="ECO:0000313" key="6">
    <source>
        <dbReference type="Proteomes" id="UP000694388"/>
    </source>
</evidence>
<dbReference type="Gene3D" id="1.10.2000.10">
    <property type="entry name" value="Frizzled cysteine-rich domain"/>
    <property type="match status" value="1"/>
</dbReference>
<dbReference type="InterPro" id="IPR036790">
    <property type="entry name" value="Frizzled_dom_sf"/>
</dbReference>
<dbReference type="SMART" id="SM00063">
    <property type="entry name" value="FRI"/>
    <property type="match status" value="1"/>
</dbReference>
<organism evidence="5 6">
    <name type="scientific">Eptatretus burgeri</name>
    <name type="common">Inshore hagfish</name>
    <dbReference type="NCBI Taxonomy" id="7764"/>
    <lineage>
        <taxon>Eukaryota</taxon>
        <taxon>Metazoa</taxon>
        <taxon>Chordata</taxon>
        <taxon>Craniata</taxon>
        <taxon>Vertebrata</taxon>
        <taxon>Cyclostomata</taxon>
        <taxon>Myxini</taxon>
        <taxon>Myxiniformes</taxon>
        <taxon>Myxinidae</taxon>
        <taxon>Eptatretinae</taxon>
        <taxon>Eptatretus</taxon>
    </lineage>
</organism>
<dbReference type="AlphaFoldDB" id="A0A8C4R675"/>
<dbReference type="GO" id="GO:0035567">
    <property type="term" value="P:non-canonical Wnt signaling pathway"/>
    <property type="evidence" value="ECO:0007669"/>
    <property type="project" value="TreeGrafter"/>
</dbReference>
<keyword evidence="6" id="KW-1185">Reference proteome</keyword>
<dbReference type="InterPro" id="IPR015526">
    <property type="entry name" value="Frizzled/SFRP"/>
</dbReference>